<reference evidence="1" key="1">
    <citation type="submission" date="2020-03" db="EMBL/GenBank/DDBJ databases">
        <title>Development of an integrated pest management strategy to control Xanthomonas campestris pv. campestris by using bacteriophages.</title>
        <authorList>
            <person name="Fortuna K.J."/>
            <person name="Holtappels D."/>
            <person name="Lavigne R."/>
            <person name="Wagemans J."/>
        </authorList>
    </citation>
    <scope>NUCLEOTIDE SEQUENCE</scope>
</reference>
<evidence type="ECO:0000313" key="2">
    <source>
        <dbReference type="Proteomes" id="UP000671870"/>
    </source>
</evidence>
<organism evidence="1 2">
    <name type="scientific">Xanthomonas phage FoX7</name>
    <dbReference type="NCBI Taxonomy" id="2723903"/>
    <lineage>
        <taxon>Viruses</taxon>
        <taxon>Duplodnaviria</taxon>
        <taxon>Heunggongvirae</taxon>
        <taxon>Uroviricota</taxon>
        <taxon>Caudoviricetes</taxon>
        <taxon>Lindbergviridae</taxon>
        <taxon>Carpasinavirus</taxon>
        <taxon>Carpasinavirus FoX6</taxon>
        <taxon>Carpasinavirus XcP1</taxon>
    </lineage>
</organism>
<accession>A0A858NP17</accession>
<protein>
    <submittedName>
        <fullName evidence="1">Uncharacterized protein</fullName>
    </submittedName>
</protein>
<sequence length="29" mass="3263">MMMGLTLRFATLLQIVCCSLRCAVVLMMN</sequence>
<gene>
    <name evidence="1" type="ORF">XccvBFoX7_gp82</name>
</gene>
<proteinExistence type="predicted"/>
<evidence type="ECO:0000313" key="1">
    <source>
        <dbReference type="EMBL" id="QJB22239.1"/>
    </source>
</evidence>
<dbReference type="EMBL" id="MT161387">
    <property type="protein sequence ID" value="QJB22239.1"/>
    <property type="molecule type" value="Genomic_DNA"/>
</dbReference>
<name>A0A858NP17_9CAUD</name>
<dbReference type="Proteomes" id="UP000671870">
    <property type="component" value="Segment"/>
</dbReference>